<reference evidence="3 4" key="1">
    <citation type="submission" date="2022-03" db="EMBL/GenBank/DDBJ databases">
        <title>Complete genome sequence of Lysobacter capsici VKM B-2533 and Lysobacter gummosus 10.1.1, promising sources of lytic agents.</title>
        <authorList>
            <person name="Tarlachkov S.V."/>
            <person name="Kudryakova I.V."/>
            <person name="Afoshin A.S."/>
            <person name="Leontyevskaya E.A."/>
            <person name="Leontyevskaya N.V."/>
        </authorList>
    </citation>
    <scope>NUCLEOTIDE SEQUENCE [LARGE SCALE GENOMIC DNA]</scope>
    <source>
        <strain evidence="3 4">10.1.1</strain>
    </source>
</reference>
<accession>A0ABY3XIM6</accession>
<evidence type="ECO:0000313" key="3">
    <source>
        <dbReference type="EMBL" id="UNP31476.1"/>
    </source>
</evidence>
<gene>
    <name evidence="3" type="ORF">MOV92_09630</name>
</gene>
<organism evidence="3 4">
    <name type="scientific">Lysobacter gummosus</name>
    <dbReference type="NCBI Taxonomy" id="262324"/>
    <lineage>
        <taxon>Bacteria</taxon>
        <taxon>Pseudomonadati</taxon>
        <taxon>Pseudomonadota</taxon>
        <taxon>Gammaproteobacteria</taxon>
        <taxon>Lysobacterales</taxon>
        <taxon>Lysobacteraceae</taxon>
        <taxon>Lysobacter</taxon>
    </lineage>
</organism>
<sequence length="126" mass="13806">MRFLSLIRINETTSQPPTERLLADMGKLMEQMTREGVLIETAGLKPSAEGVRLRLRGGKVSATDGPFTEAKEVIGGYAMLEAKTKEEAIAQTRRFLEVHGDEWDIECELRPLQDDGRCGGGAATAN</sequence>
<dbReference type="PANTHER" id="PTHR35174">
    <property type="entry name" value="BLL7171 PROTEIN-RELATED"/>
    <property type="match status" value="1"/>
</dbReference>
<protein>
    <submittedName>
        <fullName evidence="3">YciI family protein</fullName>
    </submittedName>
</protein>
<dbReference type="PANTHER" id="PTHR35174:SF1">
    <property type="entry name" value="BLL0086 PROTEIN"/>
    <property type="match status" value="1"/>
</dbReference>
<dbReference type="EMBL" id="CP093547">
    <property type="protein sequence ID" value="UNP31476.1"/>
    <property type="molecule type" value="Genomic_DNA"/>
</dbReference>
<dbReference type="Gene3D" id="3.30.70.1060">
    <property type="entry name" value="Dimeric alpha+beta barrel"/>
    <property type="match status" value="1"/>
</dbReference>
<evidence type="ECO:0000313" key="4">
    <source>
        <dbReference type="Proteomes" id="UP000829194"/>
    </source>
</evidence>
<comment type="similarity">
    <text evidence="1">Belongs to the YciI family.</text>
</comment>
<dbReference type="InterPro" id="IPR011008">
    <property type="entry name" value="Dimeric_a/b-barrel"/>
</dbReference>
<dbReference type="Pfam" id="PF03795">
    <property type="entry name" value="YCII"/>
    <property type="match status" value="1"/>
</dbReference>
<evidence type="ECO:0000259" key="2">
    <source>
        <dbReference type="Pfam" id="PF03795"/>
    </source>
</evidence>
<feature type="domain" description="YCII-related" evidence="2">
    <location>
        <begin position="1"/>
        <end position="94"/>
    </location>
</feature>
<dbReference type="SUPFAM" id="SSF54909">
    <property type="entry name" value="Dimeric alpha+beta barrel"/>
    <property type="match status" value="1"/>
</dbReference>
<keyword evidence="4" id="KW-1185">Reference proteome</keyword>
<evidence type="ECO:0000256" key="1">
    <source>
        <dbReference type="ARBA" id="ARBA00007689"/>
    </source>
</evidence>
<proteinExistence type="inferred from homology"/>
<dbReference type="Proteomes" id="UP000829194">
    <property type="component" value="Chromosome"/>
</dbReference>
<name>A0ABY3XIM6_9GAMM</name>
<dbReference type="RefSeq" id="WP_057942609.1">
    <property type="nucleotide sequence ID" value="NZ_CP011131.1"/>
</dbReference>
<dbReference type="InterPro" id="IPR005545">
    <property type="entry name" value="YCII"/>
</dbReference>